<gene>
    <name evidence="1" type="ORF">OXU80_22915</name>
</gene>
<keyword evidence="1" id="KW-0645">Protease</keyword>
<keyword evidence="2" id="KW-1185">Reference proteome</keyword>
<name>A0ACD4NLA6_9HYPH</name>
<proteinExistence type="predicted"/>
<protein>
    <submittedName>
        <fullName evidence="1">M48 family metalloprotease</fullName>
        <ecNumber evidence="1">3.4.24.-</ecNumber>
    </submittedName>
</protein>
<organism evidence="1 2">
    <name type="scientific">Antarcticirhabdus aurantiaca</name>
    <dbReference type="NCBI Taxonomy" id="2606717"/>
    <lineage>
        <taxon>Bacteria</taxon>
        <taxon>Pseudomonadati</taxon>
        <taxon>Pseudomonadota</taxon>
        <taxon>Alphaproteobacteria</taxon>
        <taxon>Hyphomicrobiales</taxon>
        <taxon>Aurantimonadaceae</taxon>
        <taxon>Antarcticirhabdus</taxon>
    </lineage>
</organism>
<keyword evidence="1" id="KW-0482">Metalloprotease</keyword>
<reference evidence="1" key="1">
    <citation type="submission" date="2022-11" db="EMBL/GenBank/DDBJ databases">
        <title>beta-Carotene-producing bacterium, Jeongeuplla avenae sp. nov., alleviates the salt stress of Arabidopsis seedlings.</title>
        <authorList>
            <person name="Jiang L."/>
            <person name="Lee J."/>
        </authorList>
    </citation>
    <scope>NUCLEOTIDE SEQUENCE</scope>
    <source>
        <strain evidence="1">DY_R2A_6</strain>
    </source>
</reference>
<evidence type="ECO:0000313" key="1">
    <source>
        <dbReference type="EMBL" id="WAJ27660.1"/>
    </source>
</evidence>
<dbReference type="EMBL" id="CP113520">
    <property type="protein sequence ID" value="WAJ27660.1"/>
    <property type="molecule type" value="Genomic_DNA"/>
</dbReference>
<dbReference type="EC" id="3.4.24.-" evidence="1"/>
<accession>A0ACD4NLA6</accession>
<keyword evidence="1" id="KW-0378">Hydrolase</keyword>
<sequence length="516" mass="54705">MASFPRAGGHSQTVRRRALWRATRALACGAGLTLLASCTTFEAGLDDFAGGDVQKTGYMPGPTRQPVTFENIQAGDPQSVIGRSQHPKILAAYGGAYSDPKLEQALAAIVGPLASVSDDPNRAYRITVLNSPNVNAFALPGGYLYITRGLLALANDSAEVAAVIAHEMAHVAANHGIERQQREQAAELASRVVTEVLSSDAEGRAAVARNRLSLASFSRNQELQADAIGIRHVARAGYDPAAAARFLMAMDSYSSFRNAFQATNPNLDFLASHPAAPQRIELARRHAQEFASQGAGRVDRGRLLDGIDGMLFGDSAAEGYVRGRQFFHPGLGIAFTVPDGFMIDNTAEAVLATGPGDTAIRFDGVALPASTSLSTYVSSGWIGGLDRASIRQTRIAGLEAVSARARGGEYAFDVTVIRVGGQVYRFLTAMPASGEARLAGVAEGVASSFRILSAADKAALKPLRIRVVTAGAGDTEQTLAARMIGFDRKVEMFRLLNDVDASRPVRAGERYKIVAE</sequence>
<evidence type="ECO:0000313" key="2">
    <source>
        <dbReference type="Proteomes" id="UP001163223"/>
    </source>
</evidence>
<dbReference type="Proteomes" id="UP001163223">
    <property type="component" value="Chromosome"/>
</dbReference>